<evidence type="ECO:0000259" key="4">
    <source>
        <dbReference type="PROSITE" id="PS51471"/>
    </source>
</evidence>
<reference evidence="6" key="2">
    <citation type="submission" date="2022-10" db="EMBL/GenBank/DDBJ databases">
        <title>The complete genomes of actinobacterial strains from the NBC collection.</title>
        <authorList>
            <person name="Joergensen T.S."/>
            <person name="Alvarez Arevalo M."/>
            <person name="Sterndorff E.B."/>
            <person name="Faurdal D."/>
            <person name="Vuksanovic O."/>
            <person name="Mourched A.-S."/>
            <person name="Charusanti P."/>
            <person name="Shaw S."/>
            <person name="Blin K."/>
            <person name="Weber T."/>
        </authorList>
    </citation>
    <scope>NUCLEOTIDE SEQUENCE</scope>
    <source>
        <strain evidence="6">NBC_01256</strain>
    </source>
</reference>
<dbReference type="Gene3D" id="2.60.120.330">
    <property type="entry name" value="B-lactam Antibiotic, Isopenicillin N Synthase, Chain"/>
    <property type="match status" value="1"/>
</dbReference>
<dbReference type="RefSeq" id="WP_218039174.1">
    <property type="nucleotide sequence ID" value="NZ_BAAATH010000002.1"/>
</dbReference>
<evidence type="ECO:0000256" key="1">
    <source>
        <dbReference type="ARBA" id="ARBA00004792"/>
    </source>
</evidence>
<keyword evidence="2" id="KW-0045">Antibiotic biosynthesis</keyword>
<evidence type="ECO:0000313" key="7">
    <source>
        <dbReference type="Proteomes" id="UP000435837"/>
    </source>
</evidence>
<keyword evidence="3" id="KW-0479">Metal-binding</keyword>
<dbReference type="InterPro" id="IPR005123">
    <property type="entry name" value="Oxoglu/Fe-dep_dioxygenase_dom"/>
</dbReference>
<evidence type="ECO:0000256" key="3">
    <source>
        <dbReference type="RuleBase" id="RU003682"/>
    </source>
</evidence>
<keyword evidence="3" id="KW-0560">Oxidoreductase</keyword>
<evidence type="ECO:0000313" key="5">
    <source>
        <dbReference type="EMBL" id="GFE06182.1"/>
    </source>
</evidence>
<dbReference type="InterPro" id="IPR027443">
    <property type="entry name" value="IPNS-like_sf"/>
</dbReference>
<dbReference type="GeneID" id="96640107"/>
<dbReference type="GO" id="GO:0016491">
    <property type="term" value="F:oxidoreductase activity"/>
    <property type="evidence" value="ECO:0007669"/>
    <property type="project" value="UniProtKB-KW"/>
</dbReference>
<dbReference type="EMBL" id="CP108473">
    <property type="protein sequence ID" value="WUS21406.1"/>
    <property type="molecule type" value="Genomic_DNA"/>
</dbReference>
<dbReference type="EMBL" id="BLIN01000003">
    <property type="protein sequence ID" value="GFE06182.1"/>
    <property type="molecule type" value="Genomic_DNA"/>
</dbReference>
<feature type="domain" description="Fe2OG dioxygenase" evidence="4">
    <location>
        <begin position="176"/>
        <end position="279"/>
    </location>
</feature>
<dbReference type="SUPFAM" id="SSF51197">
    <property type="entry name" value="Clavaminate synthase-like"/>
    <property type="match status" value="1"/>
</dbReference>
<dbReference type="GO" id="GO:0017000">
    <property type="term" value="P:antibiotic biosynthetic process"/>
    <property type="evidence" value="ECO:0007669"/>
    <property type="project" value="UniProtKB-KW"/>
</dbReference>
<keyword evidence="3" id="KW-0408">Iron</keyword>
<reference evidence="5 7" key="1">
    <citation type="submission" date="2019-12" db="EMBL/GenBank/DDBJ databases">
        <title>Whole genome shotgun sequence of Streptomyces caniferus NBRC 15389.</title>
        <authorList>
            <person name="Ichikawa N."/>
            <person name="Kimura A."/>
            <person name="Kitahashi Y."/>
            <person name="Komaki H."/>
            <person name="Tamura T."/>
        </authorList>
    </citation>
    <scope>NUCLEOTIDE SEQUENCE [LARGE SCALE GENOMIC DNA]</scope>
    <source>
        <strain evidence="5 7">NBRC 15389</strain>
    </source>
</reference>
<comment type="similarity">
    <text evidence="3">Belongs to the iron/ascorbate-dependent oxidoreductase family.</text>
</comment>
<name>A0A640S6D8_9ACTN</name>
<dbReference type="PROSITE" id="PS51471">
    <property type="entry name" value="FE2OG_OXY"/>
    <property type="match status" value="1"/>
</dbReference>
<dbReference type="GO" id="GO:0046872">
    <property type="term" value="F:metal ion binding"/>
    <property type="evidence" value="ECO:0007669"/>
    <property type="project" value="UniProtKB-KW"/>
</dbReference>
<dbReference type="AlphaFoldDB" id="A0A640S6D8"/>
<dbReference type="Proteomes" id="UP001432292">
    <property type="component" value="Chromosome"/>
</dbReference>
<evidence type="ECO:0000256" key="2">
    <source>
        <dbReference type="ARBA" id="ARBA00023194"/>
    </source>
</evidence>
<proteinExistence type="inferred from homology"/>
<evidence type="ECO:0000313" key="8">
    <source>
        <dbReference type="Proteomes" id="UP001432292"/>
    </source>
</evidence>
<accession>A0A640S6D8</accession>
<gene>
    <name evidence="6" type="ORF">OG727_03330</name>
    <name evidence="5" type="ORF">Scani_24500</name>
</gene>
<dbReference type="Pfam" id="PF03171">
    <property type="entry name" value="2OG-FeII_Oxy"/>
    <property type="match status" value="1"/>
</dbReference>
<comment type="pathway">
    <text evidence="1">Antibiotic biosynthesis.</text>
</comment>
<keyword evidence="8" id="KW-1185">Reference proteome</keyword>
<protein>
    <recommendedName>
        <fullName evidence="4">Fe2OG dioxygenase domain-containing protein</fullName>
    </recommendedName>
</protein>
<evidence type="ECO:0000313" key="6">
    <source>
        <dbReference type="EMBL" id="WUS21406.1"/>
    </source>
</evidence>
<dbReference type="InterPro" id="IPR044861">
    <property type="entry name" value="IPNS-like_FE2OG_OXY"/>
</dbReference>
<dbReference type="Proteomes" id="UP000435837">
    <property type="component" value="Unassembled WGS sequence"/>
</dbReference>
<organism evidence="5 7">
    <name type="scientific">Streptomyces caniferus</name>
    <dbReference type="NCBI Taxonomy" id="285557"/>
    <lineage>
        <taxon>Bacteria</taxon>
        <taxon>Bacillati</taxon>
        <taxon>Actinomycetota</taxon>
        <taxon>Actinomycetes</taxon>
        <taxon>Kitasatosporales</taxon>
        <taxon>Streptomycetaceae</taxon>
        <taxon>Streptomyces</taxon>
    </lineage>
</organism>
<sequence>MTAPRPDSATLRAPVVLPAMPTEHEASTTYPPVELERARVASERLVFDRPDGFDRALAQGFFLVAIPEELDTTAGDHFAAHFHERRQGDGDPLDPFRGYRDIDVPGTYQGHFDREHDQWENFYIEQANWGLLPDAVAQLGHQMTDLGVTVLHSLLAHLDLPERDWAEVTGGLSDYRGHHLLAFNHFRPEKAVRGSKFHRDSGWVTVLRSTDPGLLALIDGTLWAVNPEPGHFIVNFGSSLEVLTERLPHPVRANVHGVASTERAPGQAHRTSYVTFLDSGLDSTVYRYENGVPRPLQPHSEFAMQEVNRTYDDDSHL</sequence>